<keyword evidence="2" id="KW-1185">Reference proteome</keyword>
<protein>
    <submittedName>
        <fullName evidence="1">Putative zinc-or iron-chelating domain-containing protein</fullName>
    </submittedName>
</protein>
<proteinExistence type="predicted"/>
<dbReference type="Proteomes" id="UP000192418">
    <property type="component" value="Unassembled WGS sequence"/>
</dbReference>
<dbReference type="STRING" id="1121400.SAMN02746065_12058"/>
<evidence type="ECO:0000313" key="1">
    <source>
        <dbReference type="EMBL" id="SMD00811.1"/>
    </source>
</evidence>
<dbReference type="RefSeq" id="WP_170923876.1">
    <property type="nucleotide sequence ID" value="NZ_FWXY01000020.1"/>
</dbReference>
<dbReference type="PANTHER" id="PTHR35866">
    <property type="entry name" value="PUTATIVE-RELATED"/>
    <property type="match status" value="1"/>
</dbReference>
<dbReference type="InterPro" id="IPR005358">
    <property type="entry name" value="Puta_zinc/iron-chelating_dom"/>
</dbReference>
<gene>
    <name evidence="1" type="ORF">SAMN02746065_12058</name>
</gene>
<evidence type="ECO:0000313" key="2">
    <source>
        <dbReference type="Proteomes" id="UP000192418"/>
    </source>
</evidence>
<organism evidence="1 2">
    <name type="scientific">Desulfocicer vacuolatum DSM 3385</name>
    <dbReference type="NCBI Taxonomy" id="1121400"/>
    <lineage>
        <taxon>Bacteria</taxon>
        <taxon>Pseudomonadati</taxon>
        <taxon>Thermodesulfobacteriota</taxon>
        <taxon>Desulfobacteria</taxon>
        <taxon>Desulfobacterales</taxon>
        <taxon>Desulfobacteraceae</taxon>
        <taxon>Desulfocicer</taxon>
    </lineage>
</organism>
<dbReference type="AlphaFoldDB" id="A0A1W2DTN2"/>
<dbReference type="EMBL" id="FWXY01000020">
    <property type="protein sequence ID" value="SMD00811.1"/>
    <property type="molecule type" value="Genomic_DNA"/>
</dbReference>
<name>A0A1W2DTN2_9BACT</name>
<sequence length="395" mass="45213">MDTEQTDAVNALEQLFLNTITSHLRPGITFDGFRSGLEKTAALAERIVTQVHQEQAGVSLACGAGCSYCCHAQVKVTPLEALVIFDWVGKNFSQIRRTLLKKRIDNNRKLTEGVNLEHRVMVKDQTPCIFLENGVCSIYPVRPLICRAWTSYSYDACEKAFLSENHTAEIESSAPSNFVYSLGRKIIEQVCKAYGLESRPLELPLAMAHCYGHIDLSREWIQGKIFFAKDLIPDFPVKTDDPSFMEIQVPAFLRRFSLSYIKDGTCLEYFLYSKEKKHEISTALIVSHDVCSHSINVSKFYPEIYKETTPKYMSAALFFLMMHHAAGIFDIHCDCKICLETKRMVFESFYGRLKDFDFFIHRHHVSNNCNVQGCYHDFPLETAMIREESPSDRMN</sequence>
<dbReference type="Pfam" id="PF03692">
    <property type="entry name" value="CxxCxxCC"/>
    <property type="match status" value="1"/>
</dbReference>
<accession>A0A1W2DTN2</accession>
<reference evidence="1 2" key="1">
    <citation type="submission" date="2017-04" db="EMBL/GenBank/DDBJ databases">
        <authorList>
            <person name="Afonso C.L."/>
            <person name="Miller P.J."/>
            <person name="Scott M.A."/>
            <person name="Spackman E."/>
            <person name="Goraichik I."/>
            <person name="Dimitrov K.M."/>
            <person name="Suarez D.L."/>
            <person name="Swayne D.E."/>
        </authorList>
    </citation>
    <scope>NUCLEOTIDE SEQUENCE [LARGE SCALE GENOMIC DNA]</scope>
    <source>
        <strain evidence="1 2">DSM 3385</strain>
    </source>
</reference>
<dbReference type="PANTHER" id="PTHR35866:SF2">
    <property type="entry name" value="YKGJ FAMILY CYSTEINE CLUSTER PROTEIN"/>
    <property type="match status" value="1"/>
</dbReference>